<name>A0A9X8JKE5_9GAMM</name>
<gene>
    <name evidence="1" type="ORF">CLR69_09020</name>
</gene>
<dbReference type="AlphaFoldDB" id="A0A9X8JKE5"/>
<reference evidence="1 2" key="1">
    <citation type="journal article" date="2018" name="Syst. Appl. Microbiol.">
        <title>Pectobacterium zantedeschiae sp. nov. a new species of a soft rot pathogen isolated from Calla lily (Zantedeschia spp.).</title>
        <authorList>
            <person name="Waleron M."/>
            <person name="Misztak A."/>
            <person name="Waleron M."/>
            <person name="Franczuk M."/>
            <person name="Jonca J."/>
            <person name="Wielgomas B."/>
            <person name="Mikicinski A."/>
            <person name="Popovic T."/>
            <person name="Waleron K."/>
        </authorList>
    </citation>
    <scope>NUCLEOTIDE SEQUENCE [LARGE SCALE GENOMIC DNA]</scope>
    <source>
        <strain evidence="1 2">9M</strain>
    </source>
</reference>
<evidence type="ECO:0000313" key="2">
    <source>
        <dbReference type="Proteomes" id="UP001138460"/>
    </source>
</evidence>
<accession>A0A9X8JKE5</accession>
<proteinExistence type="predicted"/>
<protein>
    <submittedName>
        <fullName evidence="1">Uncharacterized protein</fullName>
    </submittedName>
</protein>
<organism evidence="1 2">
    <name type="scientific">Pectobacterium zantedeschiae</name>
    <dbReference type="NCBI Taxonomy" id="2034769"/>
    <lineage>
        <taxon>Bacteria</taxon>
        <taxon>Pseudomonadati</taxon>
        <taxon>Pseudomonadota</taxon>
        <taxon>Gammaproteobacteria</taxon>
        <taxon>Enterobacterales</taxon>
        <taxon>Pectobacteriaceae</taxon>
        <taxon>Pectobacterium</taxon>
    </lineage>
</organism>
<sequence>MTLKEEGSITFDHNNDGIKESTGWISDKNAFLVWDKNSDTIINNGNELFGNNTELLNGSKASHGFAALAEHDSNQDGVINAEDSIWNSLARWIDDNQNGITEAHEFLSIRETEVASISLNYHKNGFVDDNRNIHVLTSQVTWNNGLTTEMTDVIFTTDNYPQAELIGINASETELSGGIYA</sequence>
<dbReference type="PANTHER" id="PTHR39431:SF1">
    <property type="entry name" value="FRPA_C-RELATED PROTEIN"/>
    <property type="match status" value="1"/>
</dbReference>
<comment type="caution">
    <text evidence="1">The sequence shown here is derived from an EMBL/GenBank/DDBJ whole genome shotgun (WGS) entry which is preliminary data.</text>
</comment>
<dbReference type="RefSeq" id="WP_129713345.1">
    <property type="nucleotide sequence ID" value="NZ_JBEHFA010000003.1"/>
</dbReference>
<dbReference type="EMBL" id="NWTM01000001">
    <property type="protein sequence ID" value="RYC45111.1"/>
    <property type="molecule type" value="Genomic_DNA"/>
</dbReference>
<keyword evidence="2" id="KW-1185">Reference proteome</keyword>
<dbReference type="OrthoDB" id="1676884at2"/>
<evidence type="ECO:0000313" key="1">
    <source>
        <dbReference type="EMBL" id="RYC45111.1"/>
    </source>
</evidence>
<dbReference type="PANTHER" id="PTHR39431">
    <property type="entry name" value="FRPA/C-RELATED PROTEIN"/>
    <property type="match status" value="1"/>
</dbReference>
<dbReference type="Proteomes" id="UP001138460">
    <property type="component" value="Unassembled WGS sequence"/>
</dbReference>